<protein>
    <submittedName>
        <fullName evidence="1">Uncharacterized protein</fullName>
    </submittedName>
</protein>
<sequence>MTEGPPSRPSHQHTHLQTKLYLQPTDDDPTHDETLFELGLDIGNAWSPAAKAAIIVAAHIRSRWAAEAMAVNRKTHRPHFTEKDLPLLPSDPIEAVDAPAIAYPTMLISMPTLGAVLVSYPVDAAN</sequence>
<evidence type="ECO:0000313" key="2">
    <source>
        <dbReference type="Proteomes" id="UP000054166"/>
    </source>
</evidence>
<keyword evidence="2" id="KW-1185">Reference proteome</keyword>
<dbReference type="HOGENOM" id="CLU_1982393_0_0_1"/>
<reference evidence="1 2" key="1">
    <citation type="submission" date="2014-04" db="EMBL/GenBank/DDBJ databases">
        <authorList>
            <consortium name="DOE Joint Genome Institute"/>
            <person name="Kuo A."/>
            <person name="Tarkka M."/>
            <person name="Buscot F."/>
            <person name="Kohler A."/>
            <person name="Nagy L.G."/>
            <person name="Floudas D."/>
            <person name="Copeland A."/>
            <person name="Barry K.W."/>
            <person name="Cichocki N."/>
            <person name="Veneault-Fourrey C."/>
            <person name="LaButti K."/>
            <person name="Lindquist E.A."/>
            <person name="Lipzen A."/>
            <person name="Lundell T."/>
            <person name="Morin E."/>
            <person name="Murat C."/>
            <person name="Sun H."/>
            <person name="Tunlid A."/>
            <person name="Henrissat B."/>
            <person name="Grigoriev I.V."/>
            <person name="Hibbett D.S."/>
            <person name="Martin F."/>
            <person name="Nordberg H.P."/>
            <person name="Cantor M.N."/>
            <person name="Hua S.X."/>
        </authorList>
    </citation>
    <scope>NUCLEOTIDE SEQUENCE [LARGE SCALE GENOMIC DNA]</scope>
    <source>
        <strain evidence="1 2">F 1598</strain>
    </source>
</reference>
<dbReference type="InParanoid" id="A0A0C3BPB6"/>
<accession>A0A0C3BPB6</accession>
<name>A0A0C3BPB6_PILCF</name>
<evidence type="ECO:0000313" key="1">
    <source>
        <dbReference type="EMBL" id="KIM88333.1"/>
    </source>
</evidence>
<dbReference type="Proteomes" id="UP000054166">
    <property type="component" value="Unassembled WGS sequence"/>
</dbReference>
<dbReference type="EMBL" id="KN832977">
    <property type="protein sequence ID" value="KIM88333.1"/>
    <property type="molecule type" value="Genomic_DNA"/>
</dbReference>
<organism evidence="1 2">
    <name type="scientific">Piloderma croceum (strain F 1598)</name>
    <dbReference type="NCBI Taxonomy" id="765440"/>
    <lineage>
        <taxon>Eukaryota</taxon>
        <taxon>Fungi</taxon>
        <taxon>Dikarya</taxon>
        <taxon>Basidiomycota</taxon>
        <taxon>Agaricomycotina</taxon>
        <taxon>Agaricomycetes</taxon>
        <taxon>Agaricomycetidae</taxon>
        <taxon>Atheliales</taxon>
        <taxon>Atheliaceae</taxon>
        <taxon>Piloderma</taxon>
    </lineage>
</organism>
<dbReference type="AlphaFoldDB" id="A0A0C3BPB6"/>
<gene>
    <name evidence="1" type="ORF">PILCRDRAFT_3346</name>
</gene>
<reference evidence="2" key="2">
    <citation type="submission" date="2015-01" db="EMBL/GenBank/DDBJ databases">
        <title>Evolutionary Origins and Diversification of the Mycorrhizal Mutualists.</title>
        <authorList>
            <consortium name="DOE Joint Genome Institute"/>
            <consortium name="Mycorrhizal Genomics Consortium"/>
            <person name="Kohler A."/>
            <person name="Kuo A."/>
            <person name="Nagy L.G."/>
            <person name="Floudas D."/>
            <person name="Copeland A."/>
            <person name="Barry K.W."/>
            <person name="Cichocki N."/>
            <person name="Veneault-Fourrey C."/>
            <person name="LaButti K."/>
            <person name="Lindquist E.A."/>
            <person name="Lipzen A."/>
            <person name="Lundell T."/>
            <person name="Morin E."/>
            <person name="Murat C."/>
            <person name="Riley R."/>
            <person name="Ohm R."/>
            <person name="Sun H."/>
            <person name="Tunlid A."/>
            <person name="Henrissat B."/>
            <person name="Grigoriev I.V."/>
            <person name="Hibbett D.S."/>
            <person name="Martin F."/>
        </authorList>
    </citation>
    <scope>NUCLEOTIDE SEQUENCE [LARGE SCALE GENOMIC DNA]</scope>
    <source>
        <strain evidence="2">F 1598</strain>
    </source>
</reference>
<proteinExistence type="predicted"/>
<dbReference type="OrthoDB" id="10264848at2759"/>